<keyword evidence="3" id="KW-1185">Reference proteome</keyword>
<accession>A0ABY4FQI9</accession>
<sequence>MAEETGYQVDILPGWGRIAEEAHEKNPDLVWPQSIEVFDQMRREDSQVSSVHRAVTLPIRRTEWMIDPAGARDEVVEHVAANLGLPIKGREWVAPPRERDRFSWDEHLRLALLELVYGHSIFEQVYRIDAFGRAHIAKLAWRPPRSIKDFEVATDGGLVAIEQHPLNGVRKIRIPVDRLVVYVHEREGGNWIGHSLLRSAYKNWKLKDRMLRAQALTIERNGLGIPVYYGAEMPEGVPPEQHDEWAKSERESGLKIVKGLRAGETAGVSAPAKAKLELMGVTGKLPDTDGPIRYHDEQIARGLLAHFLNLGTETGSWALGSTFANFFTDSLNALAQQVEDVAQQHIVEDLVDLNWGEHEPAPRIVAAAIGSEHPATAEAVKALIECGAITPDPKLEAHMRAQYGLPVLDAQAAALGIDVKTLTTVRELAETLQKLYLAVDPVITQKEARDMIRSTGYQLDPDPEEGPDEPIPPEPGDEPDSDPGAGPDARAERGRGRHTSALRTDRFLGGVLGRFREGVRRGARPDPR</sequence>
<feature type="region of interest" description="Disordered" evidence="1">
    <location>
        <begin position="456"/>
        <end position="507"/>
    </location>
</feature>
<protein>
    <submittedName>
        <fullName evidence="2">DUF935 domain-containing protein</fullName>
    </submittedName>
</protein>
<dbReference type="Pfam" id="PF06074">
    <property type="entry name" value="Portal_Mu"/>
    <property type="match status" value="1"/>
</dbReference>
<dbReference type="RefSeq" id="WP_244729609.1">
    <property type="nucleotide sequence ID" value="NZ_CP095045.1"/>
</dbReference>
<dbReference type="InterPro" id="IPR009279">
    <property type="entry name" value="Portal_Mu"/>
</dbReference>
<name>A0ABY4FQI9_9MICO</name>
<evidence type="ECO:0000256" key="1">
    <source>
        <dbReference type="SAM" id="MobiDB-lite"/>
    </source>
</evidence>
<gene>
    <name evidence="2" type="ORF">MUN78_07000</name>
</gene>
<evidence type="ECO:0000313" key="3">
    <source>
        <dbReference type="Proteomes" id="UP000831786"/>
    </source>
</evidence>
<reference evidence="2 3" key="1">
    <citation type="submission" date="2022-04" db="EMBL/GenBank/DDBJ databases">
        <title>Leucobacter sp. isolated from rhizosphere of garlic.</title>
        <authorList>
            <person name="Won M."/>
            <person name="Lee C.-M."/>
            <person name="Woen H.-Y."/>
            <person name="Kwon S.-W."/>
        </authorList>
    </citation>
    <scope>NUCLEOTIDE SEQUENCE [LARGE SCALE GENOMIC DNA]</scope>
    <source>
        <strain evidence="2 3">H21R-40</strain>
    </source>
</reference>
<organism evidence="2 3">
    <name type="scientific">Leucobacter allii</name>
    <dbReference type="NCBI Taxonomy" id="2932247"/>
    <lineage>
        <taxon>Bacteria</taxon>
        <taxon>Bacillati</taxon>
        <taxon>Actinomycetota</taxon>
        <taxon>Actinomycetes</taxon>
        <taxon>Micrococcales</taxon>
        <taxon>Microbacteriaceae</taxon>
        <taxon>Leucobacter</taxon>
    </lineage>
</organism>
<proteinExistence type="predicted"/>
<evidence type="ECO:0000313" key="2">
    <source>
        <dbReference type="EMBL" id="UOQ58564.1"/>
    </source>
</evidence>
<dbReference type="Proteomes" id="UP000831786">
    <property type="component" value="Chromosome"/>
</dbReference>
<dbReference type="EMBL" id="CP095045">
    <property type="protein sequence ID" value="UOQ58564.1"/>
    <property type="molecule type" value="Genomic_DNA"/>
</dbReference>